<gene>
    <name evidence="2" type="ORF">BJ122_12029</name>
</gene>
<reference evidence="2 3" key="1">
    <citation type="submission" date="2018-06" db="EMBL/GenBank/DDBJ databases">
        <title>Genomic Encyclopedia of Archaeal and Bacterial Type Strains, Phase II (KMG-II): from individual species to whole genera.</title>
        <authorList>
            <person name="Goeker M."/>
        </authorList>
    </citation>
    <scope>NUCLEOTIDE SEQUENCE [LARGE SCALE GENOMIC DNA]</scope>
    <source>
        <strain evidence="2 3">JCM 11668</strain>
    </source>
</reference>
<dbReference type="Proteomes" id="UP000248148">
    <property type="component" value="Unassembled WGS sequence"/>
</dbReference>
<comment type="caution">
    <text evidence="2">The sequence shown here is derived from an EMBL/GenBank/DDBJ whole genome shotgun (WGS) entry which is preliminary data.</text>
</comment>
<sequence length="442" mass="45861">MSEEAFALSPIAARPSLPSEADYDAIREAFMETSRGRWFLSEYAKRNRNADTRMVLDAVERIEQSIAAQKQSSQGGLMEALGPISSLIGETRNAVAKALPDPLDVLAPVREGARVTREVAVALRDCGADVRICDLLDAQVEAIESGHRQMVMSSARDVVLAAFDRLLQDVIDLASADGQPNAGSDDNPTAAAPRAEPPSPPAPPAPPAAPEAAVAVQPVADEIVAEQIAADEIAAVVEHVPEPQPAAEAEIAAAAVIAATPAIDLDDEPEADDDSLFDEPEVSPQPAAQLAPELPQDDEPPAPTLEQIIADEAVSDAAFAHDIAVLDLVAQEMAAPDDDDLSDLEFADPEPVDDDEPVAQADGVPAVAVAAAPAQAIAAEPAATANASRASAQAPQQMQAAAPASVGAAVLAQGVVRKPVLSSDPFAALRRMTQAEKLAFFS</sequence>
<name>A0A318TA67_9BRAD</name>
<protein>
    <submittedName>
        <fullName evidence="2">Uncharacterized protein</fullName>
    </submittedName>
</protein>
<accession>A0A318TA67</accession>
<evidence type="ECO:0000256" key="1">
    <source>
        <dbReference type="SAM" id="MobiDB-lite"/>
    </source>
</evidence>
<feature type="compositionally biased region" description="Pro residues" evidence="1">
    <location>
        <begin position="195"/>
        <end position="209"/>
    </location>
</feature>
<evidence type="ECO:0000313" key="3">
    <source>
        <dbReference type="Proteomes" id="UP000248148"/>
    </source>
</evidence>
<dbReference type="RefSeq" id="WP_110781955.1">
    <property type="nucleotide sequence ID" value="NZ_QJTI01000020.1"/>
</dbReference>
<dbReference type="OrthoDB" id="7269965at2"/>
<evidence type="ECO:0000313" key="2">
    <source>
        <dbReference type="EMBL" id="PYF01546.1"/>
    </source>
</evidence>
<proteinExistence type="predicted"/>
<dbReference type="EMBL" id="QJTI01000020">
    <property type="protein sequence ID" value="PYF01546.1"/>
    <property type="molecule type" value="Genomic_DNA"/>
</dbReference>
<feature type="region of interest" description="Disordered" evidence="1">
    <location>
        <begin position="176"/>
        <end position="214"/>
    </location>
</feature>
<feature type="compositionally biased region" description="Acidic residues" evidence="1">
    <location>
        <begin position="266"/>
        <end position="281"/>
    </location>
</feature>
<feature type="compositionally biased region" description="Low complexity" evidence="1">
    <location>
        <begin position="284"/>
        <end position="294"/>
    </location>
</feature>
<keyword evidence="3" id="KW-1185">Reference proteome</keyword>
<dbReference type="AlphaFoldDB" id="A0A318TA67"/>
<organism evidence="2 3">
    <name type="scientific">Rhodopseudomonas faecalis</name>
    <dbReference type="NCBI Taxonomy" id="99655"/>
    <lineage>
        <taxon>Bacteria</taxon>
        <taxon>Pseudomonadati</taxon>
        <taxon>Pseudomonadota</taxon>
        <taxon>Alphaproteobacteria</taxon>
        <taxon>Hyphomicrobiales</taxon>
        <taxon>Nitrobacteraceae</taxon>
        <taxon>Rhodopseudomonas</taxon>
    </lineage>
</organism>
<feature type="region of interest" description="Disordered" evidence="1">
    <location>
        <begin position="266"/>
        <end position="302"/>
    </location>
</feature>